<gene>
    <name evidence="6" type="ORF">KKP3000_000942</name>
</gene>
<feature type="transmembrane region" description="Helical" evidence="5">
    <location>
        <begin position="12"/>
        <end position="34"/>
    </location>
</feature>
<dbReference type="Gene3D" id="1.20.1250.20">
    <property type="entry name" value="MFS general substrate transporter like domains"/>
    <property type="match status" value="1"/>
</dbReference>
<dbReference type="InterPro" id="IPR005828">
    <property type="entry name" value="MFS_sugar_transport-like"/>
</dbReference>
<keyword evidence="3 5" id="KW-1133">Transmembrane helix</keyword>
<dbReference type="EMBL" id="JBDXSU010000017">
    <property type="protein sequence ID" value="MFB5192147.1"/>
    <property type="molecule type" value="Genomic_DNA"/>
</dbReference>
<evidence type="ECO:0000256" key="4">
    <source>
        <dbReference type="ARBA" id="ARBA00023136"/>
    </source>
</evidence>
<dbReference type="Proteomes" id="UP001579974">
    <property type="component" value="Unassembled WGS sequence"/>
</dbReference>
<evidence type="ECO:0000313" key="6">
    <source>
        <dbReference type="EMBL" id="MFB5192147.1"/>
    </source>
</evidence>
<feature type="transmembrane region" description="Helical" evidence="5">
    <location>
        <begin position="70"/>
        <end position="88"/>
    </location>
</feature>
<accession>A0ABV5AIT9</accession>
<reference evidence="6 7" key="1">
    <citation type="journal article" date="2024" name="Int. J. Mol. Sci.">
        <title>Exploration of Alicyclobacillus spp. Genome in Search of Antibiotic Resistance.</title>
        <authorList>
            <person name="Bucka-Kolendo J."/>
            <person name="Kiousi D.E."/>
            <person name="Dekowska A."/>
            <person name="Mikolajczuk-Szczyrba A."/>
            <person name="Karadedos D.M."/>
            <person name="Michael P."/>
            <person name="Galanis A."/>
            <person name="Sokolowska B."/>
        </authorList>
    </citation>
    <scope>NUCLEOTIDE SEQUENCE [LARGE SCALE GENOMIC DNA]</scope>
    <source>
        <strain evidence="6 7">KKP 3000</strain>
    </source>
</reference>
<comment type="caution">
    <text evidence="6">The sequence shown here is derived from an EMBL/GenBank/DDBJ whole genome shotgun (WGS) entry which is preliminary data.</text>
</comment>
<keyword evidence="2 5" id="KW-0812">Transmembrane</keyword>
<protein>
    <submittedName>
        <fullName evidence="6">MFS transporter</fullName>
    </submittedName>
</protein>
<comment type="subcellular location">
    <subcellularLocation>
        <location evidence="1">Membrane</location>
    </subcellularLocation>
</comment>
<keyword evidence="4 5" id="KW-0472">Membrane</keyword>
<feature type="transmembrane region" description="Helical" evidence="5">
    <location>
        <begin position="100"/>
        <end position="123"/>
    </location>
</feature>
<organism evidence="6 7">
    <name type="scientific">Alicyclobacillus fastidiosus</name>
    <dbReference type="NCBI Taxonomy" id="392011"/>
    <lineage>
        <taxon>Bacteria</taxon>
        <taxon>Bacillati</taxon>
        <taxon>Bacillota</taxon>
        <taxon>Bacilli</taxon>
        <taxon>Bacillales</taxon>
        <taxon>Alicyclobacillaceae</taxon>
        <taxon>Alicyclobacillus</taxon>
    </lineage>
</organism>
<dbReference type="InterPro" id="IPR036259">
    <property type="entry name" value="MFS_trans_sf"/>
</dbReference>
<dbReference type="Pfam" id="PF00083">
    <property type="entry name" value="Sugar_tr"/>
    <property type="match status" value="1"/>
</dbReference>
<evidence type="ECO:0000256" key="5">
    <source>
        <dbReference type="SAM" id="Phobius"/>
    </source>
</evidence>
<dbReference type="SUPFAM" id="SSF103473">
    <property type="entry name" value="MFS general substrate transporter"/>
    <property type="match status" value="1"/>
</dbReference>
<evidence type="ECO:0000256" key="1">
    <source>
        <dbReference type="ARBA" id="ARBA00004370"/>
    </source>
</evidence>
<proteinExistence type="predicted"/>
<evidence type="ECO:0000256" key="3">
    <source>
        <dbReference type="ARBA" id="ARBA00022989"/>
    </source>
</evidence>
<sequence length="142" mass="16028">MLFILGVIFAPLGLLGNRIIFLTLLIVAFIAWLLQRQLGESQRWEEEKRKEKQGTKVAASPYKTLFSNMTSFKVLIFLVGVYLFWNLVAGEMFPTILSGLGFKVAGTFMIVFLVLSLLIGLIWTPRTRGKSLEQIESTLSVK</sequence>
<name>A0ABV5AIT9_9BACL</name>
<evidence type="ECO:0000313" key="7">
    <source>
        <dbReference type="Proteomes" id="UP001579974"/>
    </source>
</evidence>
<evidence type="ECO:0000256" key="2">
    <source>
        <dbReference type="ARBA" id="ARBA00022692"/>
    </source>
</evidence>
<keyword evidence="7" id="KW-1185">Reference proteome</keyword>